<protein>
    <submittedName>
        <fullName evidence="3">Uncharacterized protein (TIGR03086 family)</fullName>
    </submittedName>
</protein>
<keyword evidence="4" id="KW-1185">Reference proteome</keyword>
<dbReference type="GO" id="GO:0046872">
    <property type="term" value="F:metal ion binding"/>
    <property type="evidence" value="ECO:0007669"/>
    <property type="project" value="InterPro"/>
</dbReference>
<accession>A0A7W3ITM2</accession>
<name>A0A7W3ITM2_9ACTN</name>
<comment type="caution">
    <text evidence="3">The sequence shown here is derived from an EMBL/GenBank/DDBJ whole genome shotgun (WGS) entry which is preliminary data.</text>
</comment>
<dbReference type="AlphaFoldDB" id="A0A7W3ITM2"/>
<dbReference type="InterPro" id="IPR017520">
    <property type="entry name" value="CHP03086"/>
</dbReference>
<dbReference type="Proteomes" id="UP000523079">
    <property type="component" value="Unassembled WGS sequence"/>
</dbReference>
<dbReference type="SUPFAM" id="SSF109854">
    <property type="entry name" value="DinB/YfiT-like putative metalloenzymes"/>
    <property type="match status" value="1"/>
</dbReference>
<dbReference type="RefSeq" id="WP_182560653.1">
    <property type="nucleotide sequence ID" value="NZ_JACGWT010000004.1"/>
</dbReference>
<dbReference type="InterPro" id="IPR034660">
    <property type="entry name" value="DinB/YfiT-like"/>
</dbReference>
<dbReference type="InterPro" id="IPR024344">
    <property type="entry name" value="MDMPI_metal-binding"/>
</dbReference>
<evidence type="ECO:0000259" key="2">
    <source>
        <dbReference type="Pfam" id="PF11716"/>
    </source>
</evidence>
<feature type="domain" description="Mycothiol-dependent maleylpyruvate isomerase metal-binding" evidence="2">
    <location>
        <begin position="15"/>
        <end position="129"/>
    </location>
</feature>
<dbReference type="NCBIfam" id="TIGR03083">
    <property type="entry name" value="maleylpyruvate isomerase family mycothiol-dependent enzyme"/>
    <property type="match status" value="1"/>
</dbReference>
<dbReference type="EMBL" id="JACGWT010000004">
    <property type="protein sequence ID" value="MBA8795041.1"/>
    <property type="molecule type" value="Genomic_DNA"/>
</dbReference>
<dbReference type="Pfam" id="PF11716">
    <property type="entry name" value="MDMPI_N"/>
    <property type="match status" value="1"/>
</dbReference>
<reference evidence="3 4" key="1">
    <citation type="submission" date="2020-07" db="EMBL/GenBank/DDBJ databases">
        <title>Sequencing the genomes of 1000 actinobacteria strains.</title>
        <authorList>
            <person name="Klenk H.-P."/>
        </authorList>
    </citation>
    <scope>NUCLEOTIDE SEQUENCE [LARGE SCALE GENOMIC DNA]</scope>
    <source>
        <strain evidence="3 4">DSM 100723</strain>
    </source>
</reference>
<gene>
    <name evidence="3" type="ORF">FHX74_002669</name>
</gene>
<organism evidence="3 4">
    <name type="scientific">Microlunatus kandeliicorticis</name>
    <dbReference type="NCBI Taxonomy" id="1759536"/>
    <lineage>
        <taxon>Bacteria</taxon>
        <taxon>Bacillati</taxon>
        <taxon>Actinomycetota</taxon>
        <taxon>Actinomycetes</taxon>
        <taxon>Propionibacteriales</taxon>
        <taxon>Propionibacteriaceae</taxon>
        <taxon>Microlunatus</taxon>
    </lineage>
</organism>
<evidence type="ECO:0000313" key="3">
    <source>
        <dbReference type="EMBL" id="MBA8795041.1"/>
    </source>
</evidence>
<feature type="region of interest" description="Disordered" evidence="1">
    <location>
        <begin position="177"/>
        <end position="198"/>
    </location>
</feature>
<dbReference type="NCBIfam" id="TIGR03086">
    <property type="entry name" value="TIGR03086 family metal-binding protein"/>
    <property type="match status" value="1"/>
</dbReference>
<proteinExistence type="predicted"/>
<sequence length="198" mass="21328">MPATSADRPAFDLGPAARTLAALVAGVTDDRLDDPTPCSDWTVGGLLAHVHQFASVFTTNARKQPPEPPTTLVADWRTAVPDQLVELARAWADDTAWHGRASAGGVEMSAADNAVVAGEELTVHGWDLAVSTGQSFTPEPPMLDQVERFLTIFPAERVFGPPLTPEQPTDDRFAALLRRTGRDPGWRPDRPTGSRKTP</sequence>
<feature type="compositionally biased region" description="Basic and acidic residues" evidence="1">
    <location>
        <begin position="180"/>
        <end position="192"/>
    </location>
</feature>
<evidence type="ECO:0000256" key="1">
    <source>
        <dbReference type="SAM" id="MobiDB-lite"/>
    </source>
</evidence>
<evidence type="ECO:0000313" key="4">
    <source>
        <dbReference type="Proteomes" id="UP000523079"/>
    </source>
</evidence>
<dbReference type="Gene3D" id="1.20.120.450">
    <property type="entry name" value="dinb family like domain"/>
    <property type="match status" value="1"/>
</dbReference>
<dbReference type="InterPro" id="IPR017517">
    <property type="entry name" value="Maleyloyr_isom"/>
</dbReference>